<protein>
    <submittedName>
        <fullName evidence="2">Head to tail connecting protein</fullName>
    </submittedName>
</protein>
<reference evidence="2" key="1">
    <citation type="journal article" date="2021" name="Proc. Natl. Acad. Sci. U.S.A.">
        <title>A Catalog of Tens of Thousands of Viruses from Human Metagenomes Reveals Hidden Associations with Chronic Diseases.</title>
        <authorList>
            <person name="Tisza M.J."/>
            <person name="Buck C.B."/>
        </authorList>
    </citation>
    <scope>NUCLEOTIDE SEQUENCE</scope>
    <source>
        <strain evidence="2">Ctlpi2</strain>
    </source>
</reference>
<sequence>MTKIDNDEPMLFDVEADLDPPTALGQEFMRQFRAAIAHRKTLRVGDKGLDEVLRDCFAARDDRTLCDEQALRDKYPPWAAMPVSIVAFKVNILVAMVRESLVDVADAPFIIDPTPVPEIPEEERDRVINELLADVTAGAVETAAMQAGFQSVAAENGVSTDVAETLPEYPRLDPQKLVELMRQRKGELFQKVKQHAEEQAQLLQRDLYDKTTEGGYKRAVMEFADDFATYPFACIHAPFPVKRVDTAWKKGRFVEEEKVVWAFERVSPFDLFWTEDSTTTQDGTAVFIRKRVSYDYLFDARRAARDDTKSGYQRDELEELLSLIEDGRIPRNWVDFTATNPETARPVFGWARGTTTDILIRYGRTTGYDLEGMGVKVDDLDRLYETKVIMCGGRVIQCLLNGNPGKYKRPVFTASFEARNGSIVGVGLGQKLLSLHNAYRAVINLMLYNLGLASEPITEVEVNRILQYMPEDWVDEPSVAPGMVIPADGDRMGNGSRAIKFTQIPTTTGEALRLASYIFEQAHVISNIPAALHGQPVGSGANRTVRGLLTLQGNTLKPVHSALLNLDLGVIEPMITLLYMLLVMYDKDFDYTGDCKVVAKGAASMIQREMDKQTAMENLQILGQFGEQVNPVLMERSVRKLLSTAGILEPGEEALLTTQAPAQPGGLPSQQGIPGQAPSQAPGAAEAAPPQS</sequence>
<evidence type="ECO:0000313" key="2">
    <source>
        <dbReference type="EMBL" id="DAD83161.1"/>
    </source>
</evidence>
<feature type="region of interest" description="Disordered" evidence="1">
    <location>
        <begin position="654"/>
        <end position="692"/>
    </location>
</feature>
<organism evidence="2">
    <name type="scientific">Podoviridae sp. ctlpi2</name>
    <dbReference type="NCBI Taxonomy" id="2826574"/>
    <lineage>
        <taxon>Viruses</taxon>
        <taxon>Duplodnaviria</taxon>
        <taxon>Heunggongvirae</taxon>
        <taxon>Uroviricota</taxon>
        <taxon>Caudoviricetes</taxon>
    </lineage>
</organism>
<feature type="compositionally biased region" description="Low complexity" evidence="1">
    <location>
        <begin position="668"/>
        <end position="692"/>
    </location>
</feature>
<name>A0A8S5MLG9_9CAUD</name>
<evidence type="ECO:0000256" key="1">
    <source>
        <dbReference type="SAM" id="MobiDB-lite"/>
    </source>
</evidence>
<proteinExistence type="predicted"/>
<accession>A0A8S5MLG9</accession>
<dbReference type="EMBL" id="BK014928">
    <property type="protein sequence ID" value="DAD83161.1"/>
    <property type="molecule type" value="Genomic_DNA"/>
</dbReference>